<organism evidence="3 4">
    <name type="scientific">Candidatus Acidiferrum panamense</name>
    <dbReference type="NCBI Taxonomy" id="2741543"/>
    <lineage>
        <taxon>Bacteria</taxon>
        <taxon>Pseudomonadati</taxon>
        <taxon>Acidobacteriota</taxon>
        <taxon>Terriglobia</taxon>
        <taxon>Candidatus Acidiferrales</taxon>
        <taxon>Candidatus Acidiferrum</taxon>
    </lineage>
</organism>
<feature type="compositionally biased region" description="Basic and acidic residues" evidence="1">
    <location>
        <begin position="68"/>
        <end position="87"/>
    </location>
</feature>
<evidence type="ECO:0000313" key="3">
    <source>
        <dbReference type="EMBL" id="MBA0088408.1"/>
    </source>
</evidence>
<feature type="region of interest" description="Disordered" evidence="1">
    <location>
        <begin position="68"/>
        <end position="110"/>
    </location>
</feature>
<accession>A0A7V8SZS4</accession>
<feature type="domain" description="Transposase DDE" evidence="2">
    <location>
        <begin position="234"/>
        <end position="300"/>
    </location>
</feature>
<dbReference type="Pfam" id="PF13751">
    <property type="entry name" value="DDE_Tnp_1_6"/>
    <property type="match status" value="1"/>
</dbReference>
<feature type="compositionally biased region" description="Basic and acidic residues" evidence="1">
    <location>
        <begin position="37"/>
        <end position="46"/>
    </location>
</feature>
<protein>
    <submittedName>
        <fullName evidence="3">Transposase</fullName>
    </submittedName>
</protein>
<dbReference type="Proteomes" id="UP000567293">
    <property type="component" value="Unassembled WGS sequence"/>
</dbReference>
<gene>
    <name evidence="3" type="ORF">HRJ53_25765</name>
</gene>
<evidence type="ECO:0000256" key="1">
    <source>
        <dbReference type="SAM" id="MobiDB-lite"/>
    </source>
</evidence>
<keyword evidence="4" id="KW-1185">Reference proteome</keyword>
<feature type="non-terminal residue" evidence="3">
    <location>
        <position position="1"/>
    </location>
</feature>
<proteinExistence type="predicted"/>
<evidence type="ECO:0000313" key="4">
    <source>
        <dbReference type="Proteomes" id="UP000567293"/>
    </source>
</evidence>
<sequence length="309" mass="34562">SYGYMRKEADRLREDIEALVMQAHQQDAEDDAALGSRRGDELPAELARREDRLATIEAAMRRLEARAKADAEAERQRRAEVEAERQRLGIPRRGKAPQPVDEAPDDKAQTNFTDPELHIMRTTNKGWEYCGNAQASVDAAYQIIVACDVTTASNDTQQAEPMARLTLAHLEQAGVAMPTDATGAAQKIPATYDSGYYSEAAASAVEQRGFEPYMATGRQRHHASEAEGMEPPATAKERMAAKVRTPTGRALYARRKVIVEPVFGQIKEVRGFRRFLLRGLDNIRGEWHLVCVTHNLLKLWRYTFAPITV</sequence>
<dbReference type="PANTHER" id="PTHR33408">
    <property type="entry name" value="TRANSPOSASE"/>
    <property type="match status" value="1"/>
</dbReference>
<dbReference type="EMBL" id="JACDQQ010002485">
    <property type="protein sequence ID" value="MBA0088408.1"/>
    <property type="molecule type" value="Genomic_DNA"/>
</dbReference>
<dbReference type="InterPro" id="IPR025668">
    <property type="entry name" value="Tnp_DDE_dom"/>
</dbReference>
<feature type="region of interest" description="Disordered" evidence="1">
    <location>
        <begin position="23"/>
        <end position="46"/>
    </location>
</feature>
<name>A0A7V8SZS4_9BACT</name>
<evidence type="ECO:0000259" key="2">
    <source>
        <dbReference type="Pfam" id="PF13751"/>
    </source>
</evidence>
<reference evidence="3" key="1">
    <citation type="submission" date="2020-06" db="EMBL/GenBank/DDBJ databases">
        <title>Legume-microbial interactions unlock mineral nutrients during tropical forest succession.</title>
        <authorList>
            <person name="Epihov D.Z."/>
        </authorList>
    </citation>
    <scope>NUCLEOTIDE SEQUENCE [LARGE SCALE GENOMIC DNA]</scope>
    <source>
        <strain evidence="3">Pan2503</strain>
    </source>
</reference>
<comment type="caution">
    <text evidence="3">The sequence shown here is derived from an EMBL/GenBank/DDBJ whole genome shotgun (WGS) entry which is preliminary data.</text>
</comment>
<dbReference type="AlphaFoldDB" id="A0A7V8SZS4"/>